<name>A0ABW5U0V7_9RHOB</name>
<accession>A0ABW5U0V7</accession>
<organism evidence="1 2">
    <name type="scientific">Sulfitobacter aestuarii</name>
    <dbReference type="NCBI Taxonomy" id="2161676"/>
    <lineage>
        <taxon>Bacteria</taxon>
        <taxon>Pseudomonadati</taxon>
        <taxon>Pseudomonadota</taxon>
        <taxon>Alphaproteobacteria</taxon>
        <taxon>Rhodobacterales</taxon>
        <taxon>Roseobacteraceae</taxon>
        <taxon>Sulfitobacter</taxon>
    </lineage>
</organism>
<comment type="caution">
    <text evidence="1">The sequence shown here is derived from an EMBL/GenBank/DDBJ whole genome shotgun (WGS) entry which is preliminary data.</text>
</comment>
<dbReference type="InterPro" id="IPR038695">
    <property type="entry name" value="Saro_0823-like_sf"/>
</dbReference>
<dbReference type="Gene3D" id="2.60.120.1140">
    <property type="entry name" value="Protein of unknown function DUF192"/>
    <property type="match status" value="1"/>
</dbReference>
<evidence type="ECO:0000313" key="1">
    <source>
        <dbReference type="EMBL" id="MFD2738681.1"/>
    </source>
</evidence>
<gene>
    <name evidence="1" type="ORF">ACFSUD_03770</name>
</gene>
<dbReference type="PANTHER" id="PTHR37953:SF1">
    <property type="entry name" value="UPF0127 PROTEIN MJ1496"/>
    <property type="match status" value="1"/>
</dbReference>
<dbReference type="Proteomes" id="UP001597474">
    <property type="component" value="Unassembled WGS sequence"/>
</dbReference>
<sequence length="147" mass="15937">MLAFVASVSAAAAGCREDQVFLRGDWGQARFSVEVADDPEARARGLMFRESLPASAGMLFVYEKPQPLSFWMRNTLIPLDMLFVDAGGVVRRIHHMARPHDETAIIGGDDLLSVLEINGGMARRLGITEGSALRHPAFSGPAAAWPC</sequence>
<dbReference type="Pfam" id="PF02643">
    <property type="entry name" value="DUF192"/>
    <property type="match status" value="1"/>
</dbReference>
<dbReference type="PANTHER" id="PTHR37953">
    <property type="entry name" value="UPF0127 PROTEIN MJ1496"/>
    <property type="match status" value="1"/>
</dbReference>
<dbReference type="InterPro" id="IPR003795">
    <property type="entry name" value="DUF192"/>
</dbReference>
<protein>
    <submittedName>
        <fullName evidence="1">DUF192 domain-containing protein</fullName>
    </submittedName>
</protein>
<evidence type="ECO:0000313" key="2">
    <source>
        <dbReference type="Proteomes" id="UP001597474"/>
    </source>
</evidence>
<reference evidence="2" key="1">
    <citation type="journal article" date="2019" name="Int. J. Syst. Evol. Microbiol.">
        <title>The Global Catalogue of Microorganisms (GCM) 10K type strain sequencing project: providing services to taxonomists for standard genome sequencing and annotation.</title>
        <authorList>
            <consortium name="The Broad Institute Genomics Platform"/>
            <consortium name="The Broad Institute Genome Sequencing Center for Infectious Disease"/>
            <person name="Wu L."/>
            <person name="Ma J."/>
        </authorList>
    </citation>
    <scope>NUCLEOTIDE SEQUENCE [LARGE SCALE GENOMIC DNA]</scope>
    <source>
        <strain evidence="2">TISTR 2562</strain>
    </source>
</reference>
<dbReference type="RefSeq" id="WP_386371608.1">
    <property type="nucleotide sequence ID" value="NZ_JBHUMP010000002.1"/>
</dbReference>
<proteinExistence type="predicted"/>
<dbReference type="EMBL" id="JBHUMP010000002">
    <property type="protein sequence ID" value="MFD2738681.1"/>
    <property type="molecule type" value="Genomic_DNA"/>
</dbReference>
<keyword evidence="2" id="KW-1185">Reference proteome</keyword>